<name>A0ACA9P5Y8_9GLOM</name>
<accession>A0ACA9P5Y8</accession>
<organism evidence="1 2">
    <name type="scientific">Dentiscutata heterogama</name>
    <dbReference type="NCBI Taxonomy" id="1316150"/>
    <lineage>
        <taxon>Eukaryota</taxon>
        <taxon>Fungi</taxon>
        <taxon>Fungi incertae sedis</taxon>
        <taxon>Mucoromycota</taxon>
        <taxon>Glomeromycotina</taxon>
        <taxon>Glomeromycetes</taxon>
        <taxon>Diversisporales</taxon>
        <taxon>Gigasporaceae</taxon>
        <taxon>Dentiscutata</taxon>
    </lineage>
</organism>
<dbReference type="Proteomes" id="UP000789702">
    <property type="component" value="Unassembled WGS sequence"/>
</dbReference>
<feature type="non-terminal residue" evidence="1">
    <location>
        <position position="1"/>
    </location>
</feature>
<proteinExistence type="predicted"/>
<dbReference type="EMBL" id="CAJVPU010022636">
    <property type="protein sequence ID" value="CAG8686353.1"/>
    <property type="molecule type" value="Genomic_DNA"/>
</dbReference>
<reference evidence="1" key="1">
    <citation type="submission" date="2021-06" db="EMBL/GenBank/DDBJ databases">
        <authorList>
            <person name="Kallberg Y."/>
            <person name="Tangrot J."/>
            <person name="Rosling A."/>
        </authorList>
    </citation>
    <scope>NUCLEOTIDE SEQUENCE</scope>
    <source>
        <strain evidence="1">IL203A</strain>
    </source>
</reference>
<evidence type="ECO:0000313" key="1">
    <source>
        <dbReference type="EMBL" id="CAG8686353.1"/>
    </source>
</evidence>
<sequence length="69" mass="7899">CDLKSLLEEKNPVLDKGICKFVRSYKKYQSAQDTYIRPAHGDKEIKVQVAAATRHKKESTHNLKKMPQG</sequence>
<comment type="caution">
    <text evidence="1">The sequence shown here is derived from an EMBL/GenBank/DDBJ whole genome shotgun (WGS) entry which is preliminary data.</text>
</comment>
<keyword evidence="2" id="KW-1185">Reference proteome</keyword>
<protein>
    <submittedName>
        <fullName evidence="1">13968_t:CDS:1</fullName>
    </submittedName>
</protein>
<gene>
    <name evidence="1" type="ORF">DHETER_LOCUS10939</name>
</gene>
<feature type="non-terminal residue" evidence="1">
    <location>
        <position position="69"/>
    </location>
</feature>
<evidence type="ECO:0000313" key="2">
    <source>
        <dbReference type="Proteomes" id="UP000789702"/>
    </source>
</evidence>